<keyword evidence="7" id="KW-1185">Reference proteome</keyword>
<dbReference type="GO" id="GO:0009432">
    <property type="term" value="P:SOS response"/>
    <property type="evidence" value="ECO:0007669"/>
    <property type="project" value="TreeGrafter"/>
</dbReference>
<organism evidence="6 7">
    <name type="scientific">Ketobacter alkanivorans</name>
    <dbReference type="NCBI Taxonomy" id="1917421"/>
    <lineage>
        <taxon>Bacteria</taxon>
        <taxon>Pseudomonadati</taxon>
        <taxon>Pseudomonadota</taxon>
        <taxon>Gammaproteobacteria</taxon>
        <taxon>Pseudomonadales</taxon>
        <taxon>Ketobacteraceae</taxon>
        <taxon>Ketobacter</taxon>
    </lineage>
</organism>
<dbReference type="Gene3D" id="3.30.470.20">
    <property type="entry name" value="ATP-grasp fold, B domain"/>
    <property type="match status" value="2"/>
</dbReference>
<dbReference type="EMBL" id="CP022684">
    <property type="protein sequence ID" value="AUM13816.1"/>
    <property type="molecule type" value="Genomic_DNA"/>
</dbReference>
<proteinExistence type="predicted"/>
<feature type="domain" description="N-acetyltransferase" evidence="5">
    <location>
        <begin position="127"/>
        <end position="277"/>
    </location>
</feature>
<dbReference type="InterPro" id="IPR013815">
    <property type="entry name" value="ATP_grasp_subdomain_1"/>
</dbReference>
<feature type="domain" description="ATP-grasp" evidence="4">
    <location>
        <begin position="346"/>
        <end position="592"/>
    </location>
</feature>
<accession>A0A2K9LN84</accession>
<evidence type="ECO:0000259" key="4">
    <source>
        <dbReference type="PROSITE" id="PS50975"/>
    </source>
</evidence>
<dbReference type="InterPro" id="IPR011761">
    <property type="entry name" value="ATP-grasp"/>
</dbReference>
<evidence type="ECO:0000256" key="1">
    <source>
        <dbReference type="ARBA" id="ARBA00023211"/>
    </source>
</evidence>
<evidence type="ECO:0000256" key="2">
    <source>
        <dbReference type="PROSITE-ProRule" id="PRU00409"/>
    </source>
</evidence>
<dbReference type="Pfam" id="PF00583">
    <property type="entry name" value="Acetyltransf_1"/>
    <property type="match status" value="1"/>
</dbReference>
<keyword evidence="2" id="KW-0547">Nucleotide-binding</keyword>
<dbReference type="Gene3D" id="3.40.630.30">
    <property type="match status" value="1"/>
</dbReference>
<dbReference type="PANTHER" id="PTHR21621">
    <property type="entry name" value="RIBOSOMAL PROTEIN S6 MODIFICATION PROTEIN"/>
    <property type="match status" value="1"/>
</dbReference>
<dbReference type="GO" id="GO:0005737">
    <property type="term" value="C:cytoplasm"/>
    <property type="evidence" value="ECO:0007669"/>
    <property type="project" value="TreeGrafter"/>
</dbReference>
<dbReference type="SUPFAM" id="SSF56059">
    <property type="entry name" value="Glutathione synthetase ATP-binding domain-like"/>
    <property type="match status" value="1"/>
</dbReference>
<sequence>MTKIDEGKPTSKAGKKKRVDPMDLSTMASLKHWGDPLENDSDQPMGNEVTLDCGWGRLVFGQTFKNPQAVAEIIRREKKGQRDIALYVRDPNIILSYSPQELFLDPSLTYRLDFEQYTPRSGRPDAVIIRPFSEQDNQRDIDRLYMMHNMVPAYDGFYSKLQEIPALTMLVAEDSSTGEIVGAVTGVDHKLAFNDPDNGCSLWALVVDHQAQIPGIGEWLTRALIEKLHSAGREFMDLSVMHNNTRAIGLYERIGFRQVPVYCIKKKNPINERWFVGEDQEENLNIYGQIITQEARRRGISVEILDAEGGFFKLALGGRSITCRESLSELTSAIAMSRCDDKAVTRRVLESEGLRVPEQIPSDDPAKVDAFLNLHQKVVVKPARGEQGRGIKVGLTELSEVQAAINEAANYCDKVLLEECVDGEDLRVVVIDYRIVAAAVRRPPHIVGTGEDSIKTLVEKLSQHRASVTHGESTIPIDAETERCVRLAGYEMETILPKDIRIQVRTTANLHTGGTIHDVTPHLHPVIQTAAIRAAKVLQIPVVGLDFLVPSVSGPDYVIIEANERPGLANHEPQPTVERFVDLLFPYTKTQEHE</sequence>
<name>A0A2K9LN84_9GAMM</name>
<evidence type="ECO:0000259" key="5">
    <source>
        <dbReference type="PROSITE" id="PS51186"/>
    </source>
</evidence>
<dbReference type="KEGG" id="kak:Kalk_15880"/>
<keyword evidence="1" id="KW-0464">Manganese</keyword>
<dbReference type="NCBIfam" id="TIGR03103">
    <property type="entry name" value="trio_acet_GNAT"/>
    <property type="match status" value="1"/>
</dbReference>
<dbReference type="GO" id="GO:0018169">
    <property type="term" value="F:ribosomal S6-glutamic acid ligase activity"/>
    <property type="evidence" value="ECO:0007669"/>
    <property type="project" value="TreeGrafter"/>
</dbReference>
<dbReference type="GO" id="GO:0016747">
    <property type="term" value="F:acyltransferase activity, transferring groups other than amino-acyl groups"/>
    <property type="evidence" value="ECO:0007669"/>
    <property type="project" value="InterPro"/>
</dbReference>
<protein>
    <submittedName>
        <fullName evidence="6">N-acetylglutaminylglutamine synthetase</fullName>
    </submittedName>
</protein>
<feature type="region of interest" description="Disordered" evidence="3">
    <location>
        <begin position="1"/>
        <end position="21"/>
    </location>
</feature>
<dbReference type="PANTHER" id="PTHR21621:SF0">
    <property type="entry name" value="BETA-CITRYLGLUTAMATE SYNTHASE B-RELATED"/>
    <property type="match status" value="1"/>
</dbReference>
<dbReference type="RefSeq" id="WP_101895191.1">
    <property type="nucleotide sequence ID" value="NZ_CP022684.1"/>
</dbReference>
<dbReference type="Proteomes" id="UP000235116">
    <property type="component" value="Chromosome"/>
</dbReference>
<dbReference type="PROSITE" id="PS50975">
    <property type="entry name" value="ATP_GRASP"/>
    <property type="match status" value="1"/>
</dbReference>
<evidence type="ECO:0000256" key="3">
    <source>
        <dbReference type="SAM" id="MobiDB-lite"/>
    </source>
</evidence>
<dbReference type="SUPFAM" id="SSF55729">
    <property type="entry name" value="Acyl-CoA N-acyltransferases (Nat)"/>
    <property type="match status" value="1"/>
</dbReference>
<gene>
    <name evidence="6" type="ORF">Kalk_15880</name>
</gene>
<dbReference type="AlphaFoldDB" id="A0A2K9LN84"/>
<dbReference type="InterPro" id="IPR000182">
    <property type="entry name" value="GNAT_dom"/>
</dbReference>
<reference evidence="7" key="1">
    <citation type="submission" date="2017-08" db="EMBL/GenBank/DDBJ databases">
        <title>Direct submision.</title>
        <authorList>
            <person name="Kim S.-J."/>
            <person name="Rhee S.-K."/>
        </authorList>
    </citation>
    <scope>NUCLEOTIDE SEQUENCE [LARGE SCALE GENOMIC DNA]</scope>
    <source>
        <strain evidence="7">GI5</strain>
    </source>
</reference>
<dbReference type="InterPro" id="IPR017534">
    <property type="entry name" value="GNAT-acetyltransferase"/>
</dbReference>
<dbReference type="PROSITE" id="PS51186">
    <property type="entry name" value="GNAT"/>
    <property type="match status" value="1"/>
</dbReference>
<dbReference type="OrthoDB" id="9803907at2"/>
<evidence type="ECO:0000313" key="6">
    <source>
        <dbReference type="EMBL" id="AUM13816.1"/>
    </source>
</evidence>
<dbReference type="GO" id="GO:0046872">
    <property type="term" value="F:metal ion binding"/>
    <property type="evidence" value="ECO:0007669"/>
    <property type="project" value="InterPro"/>
</dbReference>
<keyword evidence="2" id="KW-0067">ATP-binding</keyword>
<dbReference type="Gene3D" id="3.30.1490.20">
    <property type="entry name" value="ATP-grasp fold, A domain"/>
    <property type="match status" value="1"/>
</dbReference>
<dbReference type="GO" id="GO:0005524">
    <property type="term" value="F:ATP binding"/>
    <property type="evidence" value="ECO:0007669"/>
    <property type="project" value="UniProtKB-UniRule"/>
</dbReference>
<dbReference type="InterPro" id="IPR016181">
    <property type="entry name" value="Acyl_CoA_acyltransferase"/>
</dbReference>
<evidence type="ECO:0000313" key="7">
    <source>
        <dbReference type="Proteomes" id="UP000235116"/>
    </source>
</evidence>